<accession>A0A420BEX9</accession>
<keyword evidence="1" id="KW-1133">Transmembrane helix</keyword>
<reference evidence="2 3" key="1">
    <citation type="submission" date="2018-09" db="EMBL/GenBank/DDBJ databases">
        <title>Genomic Encyclopedia of Type Strains, Phase III (KMG-III): the genomes of soil and plant-associated and newly described type strains.</title>
        <authorList>
            <person name="Whitman W."/>
        </authorList>
    </citation>
    <scope>NUCLEOTIDE SEQUENCE [LARGE SCALE GENOMIC DNA]</scope>
    <source>
        <strain evidence="2 3">CECT 7938</strain>
    </source>
</reference>
<keyword evidence="1" id="KW-0472">Membrane</keyword>
<feature type="transmembrane region" description="Helical" evidence="1">
    <location>
        <begin position="101"/>
        <end position="122"/>
    </location>
</feature>
<keyword evidence="3" id="KW-1185">Reference proteome</keyword>
<comment type="caution">
    <text evidence="2">The sequence shown here is derived from an EMBL/GenBank/DDBJ whole genome shotgun (WGS) entry which is preliminary data.</text>
</comment>
<gene>
    <name evidence="2" type="ORF">DFQ12_0094</name>
</gene>
<organism evidence="2 3">
    <name type="scientific">Sphingobacterium detergens</name>
    <dbReference type="NCBI Taxonomy" id="1145106"/>
    <lineage>
        <taxon>Bacteria</taxon>
        <taxon>Pseudomonadati</taxon>
        <taxon>Bacteroidota</taxon>
        <taxon>Sphingobacteriia</taxon>
        <taxon>Sphingobacteriales</taxon>
        <taxon>Sphingobacteriaceae</taxon>
        <taxon>Sphingobacterium</taxon>
    </lineage>
</organism>
<sequence>MWTTIIPNRRALANNKPKHIITALINLKMTNCKNCGTDIISNFCPECGQPAVLKRIDAHYIAHEIEHILHFERGILYTIRELVTTPGKNVRNYISENRSRLVKPIIFIIVTSLIYSIVSHYFHVEDKYVSYYESRHSTTGAMYLWIQTHYGYANIMIGIFIAFWAKLFFKKYGFNLFEIIILLCFTLGMSMLIHSLFAIIEGATHKNVMVLSSIVGMSYCIWSIGQFFDPQKTASYLKAFVAYILGYITFTIVVFTIGSTIDLIFH</sequence>
<feature type="transmembrane region" description="Helical" evidence="1">
    <location>
        <begin position="142"/>
        <end position="164"/>
    </location>
</feature>
<keyword evidence="1" id="KW-0812">Transmembrane</keyword>
<dbReference type="Proteomes" id="UP000286246">
    <property type="component" value="Unassembled WGS sequence"/>
</dbReference>
<name>A0A420BEX9_SPHD1</name>
<dbReference type="AlphaFoldDB" id="A0A420BEX9"/>
<dbReference type="InterPro" id="IPR022134">
    <property type="entry name" value="DUF3667"/>
</dbReference>
<protein>
    <submittedName>
        <fullName evidence="2">Uncharacterized protein DUF3667</fullName>
    </submittedName>
</protein>
<dbReference type="Pfam" id="PF12412">
    <property type="entry name" value="DUF3667"/>
    <property type="match status" value="1"/>
</dbReference>
<evidence type="ECO:0000313" key="2">
    <source>
        <dbReference type="EMBL" id="RKE55264.1"/>
    </source>
</evidence>
<dbReference type="RefSeq" id="WP_244211645.1">
    <property type="nucleotide sequence ID" value="NZ_RAPY01000001.1"/>
</dbReference>
<feature type="transmembrane region" description="Helical" evidence="1">
    <location>
        <begin position="240"/>
        <end position="265"/>
    </location>
</feature>
<evidence type="ECO:0000313" key="3">
    <source>
        <dbReference type="Proteomes" id="UP000286246"/>
    </source>
</evidence>
<evidence type="ECO:0000256" key="1">
    <source>
        <dbReference type="SAM" id="Phobius"/>
    </source>
</evidence>
<feature type="transmembrane region" description="Helical" evidence="1">
    <location>
        <begin position="209"/>
        <end position="228"/>
    </location>
</feature>
<proteinExistence type="predicted"/>
<dbReference type="EMBL" id="RAPY01000001">
    <property type="protein sequence ID" value="RKE55264.1"/>
    <property type="molecule type" value="Genomic_DNA"/>
</dbReference>
<feature type="transmembrane region" description="Helical" evidence="1">
    <location>
        <begin position="176"/>
        <end position="197"/>
    </location>
</feature>